<dbReference type="AlphaFoldDB" id="A0A6J4R6R4"/>
<protein>
    <recommendedName>
        <fullName evidence="4">Peptidase M24 domain-containing protein</fullName>
    </recommendedName>
</protein>
<organism evidence="3">
    <name type="scientific">uncultured Rubrobacteraceae bacterium</name>
    <dbReference type="NCBI Taxonomy" id="349277"/>
    <lineage>
        <taxon>Bacteria</taxon>
        <taxon>Bacillati</taxon>
        <taxon>Actinomycetota</taxon>
        <taxon>Rubrobacteria</taxon>
        <taxon>Rubrobacterales</taxon>
        <taxon>Rubrobacteraceae</taxon>
        <taxon>environmental samples</taxon>
    </lineage>
</organism>
<dbReference type="SUPFAM" id="SSF55920">
    <property type="entry name" value="Creatinase/aminopeptidase"/>
    <property type="match status" value="1"/>
</dbReference>
<dbReference type="InterPro" id="IPR000994">
    <property type="entry name" value="Pept_M24"/>
</dbReference>
<dbReference type="InterPro" id="IPR000587">
    <property type="entry name" value="Creatinase_N"/>
</dbReference>
<reference evidence="3" key="1">
    <citation type="submission" date="2020-02" db="EMBL/GenBank/DDBJ databases">
        <authorList>
            <person name="Meier V. D."/>
        </authorList>
    </citation>
    <scope>NUCLEOTIDE SEQUENCE</scope>
    <source>
        <strain evidence="3">AVDCRST_MAG28</strain>
    </source>
</reference>
<dbReference type="Pfam" id="PF01321">
    <property type="entry name" value="Creatinase_N"/>
    <property type="match status" value="1"/>
</dbReference>
<accession>A0A6J4R6R4</accession>
<evidence type="ECO:0000259" key="1">
    <source>
        <dbReference type="Pfam" id="PF00557"/>
    </source>
</evidence>
<name>A0A6J4R6R4_9ACTN</name>
<dbReference type="CDD" id="cd01066">
    <property type="entry name" value="APP_MetAP"/>
    <property type="match status" value="1"/>
</dbReference>
<dbReference type="InterPro" id="IPR050659">
    <property type="entry name" value="Peptidase_M24B"/>
</dbReference>
<dbReference type="SUPFAM" id="SSF53092">
    <property type="entry name" value="Creatinase/prolidase N-terminal domain"/>
    <property type="match status" value="1"/>
</dbReference>
<dbReference type="Gene3D" id="3.40.350.10">
    <property type="entry name" value="Creatinase/prolidase N-terminal domain"/>
    <property type="match status" value="1"/>
</dbReference>
<dbReference type="PANTHER" id="PTHR46112">
    <property type="entry name" value="AMINOPEPTIDASE"/>
    <property type="match status" value="1"/>
</dbReference>
<evidence type="ECO:0008006" key="4">
    <source>
        <dbReference type="Google" id="ProtNLM"/>
    </source>
</evidence>
<proteinExistence type="predicted"/>
<dbReference type="InterPro" id="IPR036005">
    <property type="entry name" value="Creatinase/aminopeptidase-like"/>
</dbReference>
<dbReference type="Gene3D" id="3.90.230.10">
    <property type="entry name" value="Creatinase/methionine aminopeptidase superfamily"/>
    <property type="match status" value="1"/>
</dbReference>
<feature type="domain" description="Creatinase N-terminal" evidence="2">
    <location>
        <begin position="6"/>
        <end position="106"/>
    </location>
</feature>
<sequence length="337" mass="36707">MSQGDRRQNLLGTMDRLGLGAVLLGLPANFAWYTGGADNRVDPSVPLGVAAVLVTPDAEYVVTDNIEAGRMREEQTTGFEVVEHPWYEKASSLYRELAGGATLGTDFPLEGARDVSEEVAPLRYVLDAEAIELYRRAGAETAAAIGEAAASVSVGMTEYEAGADLVAACRERGLTTSVTLVAADDRIARYRHPIPQGDTIQRRVMLVVCAERGGLYVSLTRIVDFEEPEPELARRQEASEEVLRRFREEATRPGRTLADAFKDCKSFYAEAGFPDEWRLHHQGGMAGYAAREIIATPETRQEIQVGQAFAWNPSITGAKAEETFILTGDGPEVITVP</sequence>
<gene>
    <name evidence="3" type="ORF">AVDCRST_MAG28-4069</name>
</gene>
<feature type="domain" description="Peptidase M24" evidence="1">
    <location>
        <begin position="132"/>
        <end position="325"/>
    </location>
</feature>
<dbReference type="PANTHER" id="PTHR46112:SF2">
    <property type="entry name" value="XAA-PRO AMINOPEPTIDASE P-RELATED"/>
    <property type="match status" value="1"/>
</dbReference>
<dbReference type="InterPro" id="IPR029149">
    <property type="entry name" value="Creatin/AminoP/Spt16_N"/>
</dbReference>
<dbReference type="Pfam" id="PF00557">
    <property type="entry name" value="Peptidase_M24"/>
    <property type="match status" value="1"/>
</dbReference>
<evidence type="ECO:0000313" key="3">
    <source>
        <dbReference type="EMBL" id="CAA9465845.1"/>
    </source>
</evidence>
<evidence type="ECO:0000259" key="2">
    <source>
        <dbReference type="Pfam" id="PF01321"/>
    </source>
</evidence>
<dbReference type="EMBL" id="CADCVE010000104">
    <property type="protein sequence ID" value="CAA9465845.1"/>
    <property type="molecule type" value="Genomic_DNA"/>
</dbReference>